<sequence length="390" mass="41939">MGDTATKSGGHVKTVVAAGEPPAIGLVGLSKTYGSVHGEVPAVRRLDLEVGQGEFFSLLGPSGCGKTTTMRMVAGFEVPTTGSVHLLGEDVTSIPAHRRDVNMVFQSYALFPHMTIFENVAFGLRRKAVSRSEVTSRVGQMLELVELGGMEKRRPGQLSGGQQQRVALARALVNKPRALLLDEPLGALDLKLRQSMQIELKRIQREVGITFVYVTHDQSEALTMSDRIAVMNAGVVEQLGGPREIYERPASRFVAGFIGTSNLLSGAVAKVVDGHAVIEPGDGQRVLVETTAAVVGEELELTVRPEKVRLSATKPDGDCCRILGDVTEVVYLGTSTSYAVRTDTGADMTVFLQNGSDASDVAERGDRVWLYWQARHSYPLTPVRPAEAAA</sequence>
<dbReference type="InterPro" id="IPR013611">
    <property type="entry name" value="Transp-assoc_OB_typ2"/>
</dbReference>
<dbReference type="InterPro" id="IPR003439">
    <property type="entry name" value="ABC_transporter-like_ATP-bd"/>
</dbReference>
<evidence type="ECO:0000256" key="1">
    <source>
        <dbReference type="ARBA" id="ARBA00022448"/>
    </source>
</evidence>
<gene>
    <name evidence="7" type="primary">potA</name>
    <name evidence="9" type="ORF">GCM10009765_07320</name>
</gene>
<keyword evidence="1 7" id="KW-0813">Transport</keyword>
<keyword evidence="5 7" id="KW-1278">Translocase</keyword>
<evidence type="ECO:0000313" key="10">
    <source>
        <dbReference type="Proteomes" id="UP001500618"/>
    </source>
</evidence>
<keyword evidence="6 7" id="KW-0472">Membrane</keyword>
<dbReference type="RefSeq" id="WP_163567384.1">
    <property type="nucleotide sequence ID" value="NZ_BAAANY010000002.1"/>
</dbReference>
<dbReference type="InterPro" id="IPR003593">
    <property type="entry name" value="AAA+_ATPase"/>
</dbReference>
<evidence type="ECO:0000256" key="4">
    <source>
        <dbReference type="ARBA" id="ARBA00022840"/>
    </source>
</evidence>
<dbReference type="EMBL" id="BAAANY010000002">
    <property type="protein sequence ID" value="GAA1660416.1"/>
    <property type="molecule type" value="Genomic_DNA"/>
</dbReference>
<comment type="similarity">
    <text evidence="7">Belongs to the ABC transporter superfamily. Spermidine/putrescine importer (TC 3.A.1.11.1) family.</text>
</comment>
<evidence type="ECO:0000256" key="2">
    <source>
        <dbReference type="ARBA" id="ARBA00022475"/>
    </source>
</evidence>
<evidence type="ECO:0000256" key="5">
    <source>
        <dbReference type="ARBA" id="ARBA00022967"/>
    </source>
</evidence>
<feature type="domain" description="ABC transporter" evidence="8">
    <location>
        <begin position="24"/>
        <end position="258"/>
    </location>
</feature>
<keyword evidence="2 7" id="KW-1003">Cell membrane</keyword>
<dbReference type="EC" id="7.6.2.11" evidence="7"/>
<dbReference type="PROSITE" id="PS00211">
    <property type="entry name" value="ABC_TRANSPORTER_1"/>
    <property type="match status" value="1"/>
</dbReference>
<dbReference type="PROSITE" id="PS50893">
    <property type="entry name" value="ABC_TRANSPORTER_2"/>
    <property type="match status" value="1"/>
</dbReference>
<evidence type="ECO:0000259" key="8">
    <source>
        <dbReference type="PROSITE" id="PS50893"/>
    </source>
</evidence>
<dbReference type="InterPro" id="IPR008995">
    <property type="entry name" value="Mo/tungstate-bd_C_term_dom"/>
</dbReference>
<keyword evidence="4 7" id="KW-0067">ATP-binding</keyword>
<keyword evidence="3 7" id="KW-0547">Nucleotide-binding</keyword>
<evidence type="ECO:0000256" key="3">
    <source>
        <dbReference type="ARBA" id="ARBA00022741"/>
    </source>
</evidence>
<dbReference type="PANTHER" id="PTHR42781:SF4">
    <property type="entry name" value="SPERMIDINE_PUTRESCINE IMPORT ATP-BINDING PROTEIN POTA"/>
    <property type="match status" value="1"/>
</dbReference>
<comment type="function">
    <text evidence="7">Part of the ABC transporter complex PotABCD involved in spermidine/putrescine import. Responsible for energy coupling to the transport system.</text>
</comment>
<dbReference type="CDD" id="cd03300">
    <property type="entry name" value="ABC_PotA_N"/>
    <property type="match status" value="1"/>
</dbReference>
<dbReference type="SUPFAM" id="SSF52540">
    <property type="entry name" value="P-loop containing nucleoside triphosphate hydrolases"/>
    <property type="match status" value="1"/>
</dbReference>
<reference evidence="9 10" key="1">
    <citation type="journal article" date="2019" name="Int. J. Syst. Evol. Microbiol.">
        <title>The Global Catalogue of Microorganisms (GCM) 10K type strain sequencing project: providing services to taxonomists for standard genome sequencing and annotation.</title>
        <authorList>
            <consortium name="The Broad Institute Genomics Platform"/>
            <consortium name="The Broad Institute Genome Sequencing Center for Infectious Disease"/>
            <person name="Wu L."/>
            <person name="Ma J."/>
        </authorList>
    </citation>
    <scope>NUCLEOTIDE SEQUENCE [LARGE SCALE GENOMIC DNA]</scope>
    <source>
        <strain evidence="9 10">JCM 14718</strain>
    </source>
</reference>
<evidence type="ECO:0000313" key="9">
    <source>
        <dbReference type="EMBL" id="GAA1660416.1"/>
    </source>
</evidence>
<comment type="caution">
    <text evidence="9">The sequence shown here is derived from an EMBL/GenBank/DDBJ whole genome shotgun (WGS) entry which is preliminary data.</text>
</comment>
<dbReference type="Gene3D" id="3.40.50.300">
    <property type="entry name" value="P-loop containing nucleotide triphosphate hydrolases"/>
    <property type="match status" value="1"/>
</dbReference>
<organism evidence="9 10">
    <name type="scientific">Fodinicola feengrottensis</name>
    <dbReference type="NCBI Taxonomy" id="435914"/>
    <lineage>
        <taxon>Bacteria</taxon>
        <taxon>Bacillati</taxon>
        <taxon>Actinomycetota</taxon>
        <taxon>Actinomycetes</taxon>
        <taxon>Mycobacteriales</taxon>
        <taxon>Fodinicola</taxon>
    </lineage>
</organism>
<dbReference type="Pfam" id="PF08402">
    <property type="entry name" value="TOBE_2"/>
    <property type="match status" value="1"/>
</dbReference>
<dbReference type="NCBIfam" id="TIGR01187">
    <property type="entry name" value="potA"/>
    <property type="match status" value="1"/>
</dbReference>
<dbReference type="InterPro" id="IPR027417">
    <property type="entry name" value="P-loop_NTPase"/>
</dbReference>
<protein>
    <recommendedName>
        <fullName evidence="7">Spermidine/putrescine import ATP-binding protein PotA</fullName>
        <ecNumber evidence="7">7.6.2.11</ecNumber>
    </recommendedName>
</protein>
<comment type="catalytic activity">
    <reaction evidence="7">
        <text>ATP + H2O + polyamine-[polyamine-binding protein]Side 1 = ADP + phosphate + polyamineSide 2 + [polyamine-binding protein]Side 1.</text>
        <dbReference type="EC" id="7.6.2.11"/>
    </reaction>
</comment>
<dbReference type="InterPro" id="IPR005893">
    <property type="entry name" value="PotA-like"/>
</dbReference>
<dbReference type="InterPro" id="IPR050093">
    <property type="entry name" value="ABC_SmlMolc_Importer"/>
</dbReference>
<dbReference type="InterPro" id="IPR017879">
    <property type="entry name" value="PotA_ATP-bd"/>
</dbReference>
<evidence type="ECO:0000256" key="7">
    <source>
        <dbReference type="RuleBase" id="RU364083"/>
    </source>
</evidence>
<accession>A0ABN2FWN5</accession>
<dbReference type="InterPro" id="IPR017871">
    <property type="entry name" value="ABC_transporter-like_CS"/>
</dbReference>
<dbReference type="Proteomes" id="UP001500618">
    <property type="component" value="Unassembled WGS sequence"/>
</dbReference>
<dbReference type="SUPFAM" id="SSF50331">
    <property type="entry name" value="MOP-like"/>
    <property type="match status" value="1"/>
</dbReference>
<dbReference type="PANTHER" id="PTHR42781">
    <property type="entry name" value="SPERMIDINE/PUTRESCINE IMPORT ATP-BINDING PROTEIN POTA"/>
    <property type="match status" value="1"/>
</dbReference>
<dbReference type="Gene3D" id="2.40.50.100">
    <property type="match status" value="1"/>
</dbReference>
<dbReference type="SMART" id="SM00382">
    <property type="entry name" value="AAA"/>
    <property type="match status" value="1"/>
</dbReference>
<proteinExistence type="inferred from homology"/>
<name>A0ABN2FWN5_9ACTN</name>
<dbReference type="GO" id="GO:0005524">
    <property type="term" value="F:ATP binding"/>
    <property type="evidence" value="ECO:0007669"/>
    <property type="project" value="UniProtKB-KW"/>
</dbReference>
<keyword evidence="10" id="KW-1185">Reference proteome</keyword>
<dbReference type="Pfam" id="PF00005">
    <property type="entry name" value="ABC_tran"/>
    <property type="match status" value="1"/>
</dbReference>
<evidence type="ECO:0000256" key="6">
    <source>
        <dbReference type="ARBA" id="ARBA00023136"/>
    </source>
</evidence>
<comment type="subunit">
    <text evidence="7">The complex is composed of two ATP-binding proteins (PotA), two transmembrane proteins (PotB and PotC) and a solute-binding protein (PotD).</text>
</comment>